<dbReference type="EMBL" id="JBEAFC010000004">
    <property type="protein sequence ID" value="KAL1560697.1"/>
    <property type="molecule type" value="Genomic_DNA"/>
</dbReference>
<dbReference type="Pfam" id="PF07103">
    <property type="entry name" value="DUF1365"/>
    <property type="match status" value="1"/>
</dbReference>
<dbReference type="PANTHER" id="PTHR33973:SF4">
    <property type="entry name" value="OS07G0153300 PROTEIN"/>
    <property type="match status" value="1"/>
</dbReference>
<protein>
    <submittedName>
        <fullName evidence="2">Uncharacterized protein</fullName>
    </submittedName>
</protein>
<evidence type="ECO:0000313" key="3">
    <source>
        <dbReference type="Proteomes" id="UP001567538"/>
    </source>
</evidence>
<reference evidence="2 3" key="1">
    <citation type="submission" date="2024-06" db="EMBL/GenBank/DDBJ databases">
        <title>A chromosome level genome sequence of Diviner's sage (Salvia divinorum).</title>
        <authorList>
            <person name="Ford S.A."/>
            <person name="Ro D.-K."/>
            <person name="Ness R.W."/>
            <person name="Phillips M.A."/>
        </authorList>
    </citation>
    <scope>NUCLEOTIDE SEQUENCE [LARGE SCALE GENOMIC DNA]</scope>
    <source>
        <strain evidence="2">SAF-2024a</strain>
        <tissue evidence="2">Leaf</tissue>
    </source>
</reference>
<feature type="transmembrane region" description="Helical" evidence="1">
    <location>
        <begin position="6"/>
        <end position="30"/>
    </location>
</feature>
<keyword evidence="1" id="KW-0812">Transmembrane</keyword>
<organism evidence="2 3">
    <name type="scientific">Salvia divinorum</name>
    <name type="common">Maria pastora</name>
    <name type="synonym">Diviner's sage</name>
    <dbReference type="NCBI Taxonomy" id="28513"/>
    <lineage>
        <taxon>Eukaryota</taxon>
        <taxon>Viridiplantae</taxon>
        <taxon>Streptophyta</taxon>
        <taxon>Embryophyta</taxon>
        <taxon>Tracheophyta</taxon>
        <taxon>Spermatophyta</taxon>
        <taxon>Magnoliopsida</taxon>
        <taxon>eudicotyledons</taxon>
        <taxon>Gunneridae</taxon>
        <taxon>Pentapetalae</taxon>
        <taxon>asterids</taxon>
        <taxon>lamiids</taxon>
        <taxon>Lamiales</taxon>
        <taxon>Lamiaceae</taxon>
        <taxon>Nepetoideae</taxon>
        <taxon>Mentheae</taxon>
        <taxon>Salviinae</taxon>
        <taxon>Salvia</taxon>
        <taxon>Salvia subgen. Calosphace</taxon>
    </lineage>
</organism>
<dbReference type="AlphaFoldDB" id="A0ABD1HWX8"/>
<dbReference type="Proteomes" id="UP001567538">
    <property type="component" value="Unassembled WGS sequence"/>
</dbReference>
<evidence type="ECO:0000313" key="2">
    <source>
        <dbReference type="EMBL" id="KAL1560697.1"/>
    </source>
</evidence>
<keyword evidence="3" id="KW-1185">Reference proteome</keyword>
<name>A0ABD1HWX8_SALDI</name>
<dbReference type="InterPro" id="IPR010775">
    <property type="entry name" value="DUF1365"/>
</dbReference>
<proteinExistence type="predicted"/>
<dbReference type="PANTHER" id="PTHR33973">
    <property type="entry name" value="OS07G0153300 PROTEIN"/>
    <property type="match status" value="1"/>
</dbReference>
<comment type="caution">
    <text evidence="2">The sequence shown here is derived from an EMBL/GenBank/DDBJ whole genome shotgun (WGS) entry which is preliminary data.</text>
</comment>
<sequence length="316" mass="36444">MTPLFVICYIIYNTITSTILSLLLALRLLLRRVSSARTSDDIGNVIALYEGTVYHERRHPARNAFRFPARYALIDLDRPPYSPPNYLSAADARRAAKTNGPVHLLRIPSSLGYERSPVNYYYCYEIEGSTKILKKCLVEASNTPWGESVTFVFNPSSDLVPKSEYISPFMDMLGSWRLKVSEPGENLFAFIAVEHPQLGTYFRASFTATKVATLMPISSDDLEAFFWLMPHRVSIMAYWNAVKLWWKNVPFFDHPRKENPSYRDDAIPLDEKMQFCPIFGGNKSKVRCEERIDRCFTWKDAKRPWSYLISYTGKIL</sequence>
<keyword evidence="1" id="KW-1133">Transmembrane helix</keyword>
<evidence type="ECO:0000256" key="1">
    <source>
        <dbReference type="SAM" id="Phobius"/>
    </source>
</evidence>
<keyword evidence="1" id="KW-0472">Membrane</keyword>
<accession>A0ABD1HWX8</accession>
<gene>
    <name evidence="2" type="ORF">AAHA92_10880</name>
</gene>